<organism evidence="1 2">
    <name type="scientific">Paenibacillus rhizoplanae</name>
    <dbReference type="NCBI Taxonomy" id="1917181"/>
    <lineage>
        <taxon>Bacteria</taxon>
        <taxon>Bacillati</taxon>
        <taxon>Bacillota</taxon>
        <taxon>Bacilli</taxon>
        <taxon>Bacillales</taxon>
        <taxon>Paenibacillaceae</taxon>
        <taxon>Paenibacillus</taxon>
    </lineage>
</organism>
<dbReference type="Proteomes" id="UP001597448">
    <property type="component" value="Unassembled WGS sequence"/>
</dbReference>
<comment type="caution">
    <text evidence="1">The sequence shown here is derived from an EMBL/GenBank/DDBJ whole genome shotgun (WGS) entry which is preliminary data.</text>
</comment>
<protein>
    <submittedName>
        <fullName evidence="1">Uncharacterized protein</fullName>
    </submittedName>
</protein>
<evidence type="ECO:0000313" key="1">
    <source>
        <dbReference type="EMBL" id="MFD2411993.1"/>
    </source>
</evidence>
<gene>
    <name evidence="1" type="ORF">ACFSX3_19045</name>
</gene>
<accession>A0ABW5FAB4</accession>
<keyword evidence="2" id="KW-1185">Reference proteome</keyword>
<name>A0ABW5FAB4_9BACL</name>
<proteinExistence type="predicted"/>
<dbReference type="RefSeq" id="WP_209988361.1">
    <property type="nucleotide sequence ID" value="NZ_JBHSVQ010000001.1"/>
</dbReference>
<sequence length="182" mass="21153">MEREIVNIDPYVKEMDELFNKDSSYKMILWDNVRKAVDTARELKFQEEINFIYGDGVGMAVETILLAQEEDFVNFKSEHVSFYKALNYQFKSSLLKAYGAISPLTLSNITRPYHARNYLKLTRIDGLSFDLEMNIYSIEIILAAVIKTAHEQLNSMELTEYEKDYLLTALMELNTFSQSEEA</sequence>
<reference evidence="2" key="1">
    <citation type="journal article" date="2019" name="Int. J. Syst. Evol. Microbiol.">
        <title>The Global Catalogue of Microorganisms (GCM) 10K type strain sequencing project: providing services to taxonomists for standard genome sequencing and annotation.</title>
        <authorList>
            <consortium name="The Broad Institute Genomics Platform"/>
            <consortium name="The Broad Institute Genome Sequencing Center for Infectious Disease"/>
            <person name="Wu L."/>
            <person name="Ma J."/>
        </authorList>
    </citation>
    <scope>NUCLEOTIDE SEQUENCE [LARGE SCALE GENOMIC DNA]</scope>
    <source>
        <strain evidence="2">CCM 8725</strain>
    </source>
</reference>
<dbReference type="EMBL" id="JBHUKY010000033">
    <property type="protein sequence ID" value="MFD2411993.1"/>
    <property type="molecule type" value="Genomic_DNA"/>
</dbReference>
<evidence type="ECO:0000313" key="2">
    <source>
        <dbReference type="Proteomes" id="UP001597448"/>
    </source>
</evidence>